<name>A0ACC3SM80_9PEZI</name>
<evidence type="ECO:0000313" key="2">
    <source>
        <dbReference type="Proteomes" id="UP001320706"/>
    </source>
</evidence>
<reference evidence="1" key="1">
    <citation type="submission" date="2024-02" db="EMBL/GenBank/DDBJ databases">
        <title>Metagenome Assembled Genome of Zalaria obscura JY119.</title>
        <authorList>
            <person name="Vighnesh L."/>
            <person name="Jagadeeshwari U."/>
            <person name="Venkata Ramana C."/>
            <person name="Sasikala C."/>
        </authorList>
    </citation>
    <scope>NUCLEOTIDE SEQUENCE</scope>
    <source>
        <strain evidence="1">JY119</strain>
    </source>
</reference>
<gene>
    <name evidence="1" type="ORF">M8818_000723</name>
</gene>
<dbReference type="Proteomes" id="UP001320706">
    <property type="component" value="Unassembled WGS sequence"/>
</dbReference>
<organism evidence="1 2">
    <name type="scientific">Zalaria obscura</name>
    <dbReference type="NCBI Taxonomy" id="2024903"/>
    <lineage>
        <taxon>Eukaryota</taxon>
        <taxon>Fungi</taxon>
        <taxon>Dikarya</taxon>
        <taxon>Ascomycota</taxon>
        <taxon>Pezizomycotina</taxon>
        <taxon>Dothideomycetes</taxon>
        <taxon>Dothideomycetidae</taxon>
        <taxon>Dothideales</taxon>
        <taxon>Zalariaceae</taxon>
        <taxon>Zalaria</taxon>
    </lineage>
</organism>
<dbReference type="EMBL" id="JAMKPW020000003">
    <property type="protein sequence ID" value="KAK8219749.1"/>
    <property type="molecule type" value="Genomic_DNA"/>
</dbReference>
<keyword evidence="2" id="KW-1185">Reference proteome</keyword>
<proteinExistence type="predicted"/>
<sequence length="527" mass="60944">MHRHAVWTYCNVPRKYTSPPTEAQLMHPNPRLISERLLARDKFKPATIVNLLAAAWIQFQVHDWAQHFNSDTEEWDVPLQQSDSWTEEHMKVYKTQRDRPLDKQDQKYPAYRDENTHWWDGSQIYGSTENATVALRAKTNDGTLTMDDRAHEAFLPRDASGIPLTGFNQNWWLGLELMHTLFALEHNAICSRLRVQNPTWTGDQLFDTARLVNCALMAKIHTIEWTPAILAHPTLNIAMNANWSGLVGAKLSHLQQRSHQRDPKQRCRLRRSSILPDRRIRLRLPPSSTNPRRYRLLLRHDWGSQGQHPHWRSRIEKAHTPFNNDALTFADAFYSFGMNYPGAITVHNTPSFLRDLHTPDGRHLDMGVVDILRDRERGVPHYCQFRRLFHMPAPKNFLALTGGNAKLATELVTVYENDIEAVDLLVGCLCEPLPEGFGFSDTAFRVFILMASRRLKSDRFIATDFKDEVYTREGIEWVQNNTMKDVLCRHFPELRASLRDVKNAFAPWEKIGRSAEYKGVETNAPPS</sequence>
<protein>
    <submittedName>
        <fullName evidence="1">Uncharacterized protein</fullName>
    </submittedName>
</protein>
<accession>A0ACC3SM80</accession>
<evidence type="ECO:0000313" key="1">
    <source>
        <dbReference type="EMBL" id="KAK8219749.1"/>
    </source>
</evidence>
<comment type="caution">
    <text evidence="1">The sequence shown here is derived from an EMBL/GenBank/DDBJ whole genome shotgun (WGS) entry which is preliminary data.</text>
</comment>